<dbReference type="Gene3D" id="3.30.70.1230">
    <property type="entry name" value="Nucleotide cyclase"/>
    <property type="match status" value="1"/>
</dbReference>
<dbReference type="Proteomes" id="UP001232063">
    <property type="component" value="Unassembled WGS sequence"/>
</dbReference>
<protein>
    <submittedName>
        <fullName evidence="2">Adenylate/guanylate cyclase domain-containing protein</fullName>
    </submittedName>
</protein>
<dbReference type="RefSeq" id="WP_314517622.1">
    <property type="nucleotide sequence ID" value="NZ_JASJOU010000016.1"/>
</dbReference>
<dbReference type="GO" id="GO:0009190">
    <property type="term" value="P:cyclic nucleotide biosynthetic process"/>
    <property type="evidence" value="ECO:0007669"/>
    <property type="project" value="InterPro"/>
</dbReference>
<accession>A0AAE3R8A9</accession>
<dbReference type="PANTHER" id="PTHR43081:SF1">
    <property type="entry name" value="ADENYLATE CYCLASE, TERMINAL-DIFFERENTIATION SPECIFIC"/>
    <property type="match status" value="1"/>
</dbReference>
<dbReference type="GO" id="GO:0035556">
    <property type="term" value="P:intracellular signal transduction"/>
    <property type="evidence" value="ECO:0007669"/>
    <property type="project" value="InterPro"/>
</dbReference>
<dbReference type="AlphaFoldDB" id="A0AAE3R8A9"/>
<keyword evidence="3" id="KW-1185">Reference proteome</keyword>
<dbReference type="SUPFAM" id="SSF55073">
    <property type="entry name" value="Nucleotide cyclase"/>
    <property type="match status" value="1"/>
</dbReference>
<organism evidence="2 3">
    <name type="scientific">Xanthocytophaga agilis</name>
    <dbReference type="NCBI Taxonomy" id="3048010"/>
    <lineage>
        <taxon>Bacteria</taxon>
        <taxon>Pseudomonadati</taxon>
        <taxon>Bacteroidota</taxon>
        <taxon>Cytophagia</taxon>
        <taxon>Cytophagales</taxon>
        <taxon>Rhodocytophagaceae</taxon>
        <taxon>Xanthocytophaga</taxon>
    </lineage>
</organism>
<dbReference type="PANTHER" id="PTHR43081">
    <property type="entry name" value="ADENYLATE CYCLASE, TERMINAL-DIFFERENTIATION SPECIFIC-RELATED"/>
    <property type="match status" value="1"/>
</dbReference>
<dbReference type="EMBL" id="JASJOU010000016">
    <property type="protein sequence ID" value="MDJ1505521.1"/>
    <property type="molecule type" value="Genomic_DNA"/>
</dbReference>
<dbReference type="InterPro" id="IPR001054">
    <property type="entry name" value="A/G_cyclase"/>
</dbReference>
<name>A0AAE3R8A9_9BACT</name>
<proteinExistence type="predicted"/>
<feature type="domain" description="Guanylate cyclase" evidence="1">
    <location>
        <begin position="53"/>
        <end position="186"/>
    </location>
</feature>
<dbReference type="Pfam" id="PF00211">
    <property type="entry name" value="Guanylate_cyc"/>
    <property type="match status" value="1"/>
</dbReference>
<dbReference type="InterPro" id="IPR029787">
    <property type="entry name" value="Nucleotide_cyclase"/>
</dbReference>
<sequence length="323" mass="36757">MDLQTLQDISDNIKDVFDTQFEYSNTNLVPNYEDTNLTYERGQIKKGKRIKTCVLYIDIRNSVNLSKESPREFIGQLYTGFVKAMLLVADYHGGYVRNIIGDRVMVVFPTYDCCTSAIECAISMNTVAHHIIAVHAGVRTFKCGIGIDYGMMRVLKTGIVKQGKDRTSYKNLVWTGRAANIASRLTDLANKAIQQITYKVRYQPPRRRKLIRFTPSSPLYYIPSPVEEEYTPESFSQQIGWTEQSGLQFSKGTILNITKIEKEISYKPILITGSVFSGLVEENAEHESIAKGFWEEQKIGVKDYDGKVYGCNLTWKSANKIQY</sequence>
<dbReference type="InterPro" id="IPR050697">
    <property type="entry name" value="Adenylyl/Guanylyl_Cyclase_3/4"/>
</dbReference>
<evidence type="ECO:0000259" key="1">
    <source>
        <dbReference type="PROSITE" id="PS50125"/>
    </source>
</evidence>
<dbReference type="PROSITE" id="PS50125">
    <property type="entry name" value="GUANYLATE_CYCLASE_2"/>
    <property type="match status" value="1"/>
</dbReference>
<reference evidence="2" key="1">
    <citation type="submission" date="2023-05" db="EMBL/GenBank/DDBJ databases">
        <authorList>
            <person name="Zhang X."/>
        </authorList>
    </citation>
    <scope>NUCLEOTIDE SEQUENCE</scope>
    <source>
        <strain evidence="2">BD1B2-1</strain>
    </source>
</reference>
<evidence type="ECO:0000313" key="3">
    <source>
        <dbReference type="Proteomes" id="UP001232063"/>
    </source>
</evidence>
<evidence type="ECO:0000313" key="2">
    <source>
        <dbReference type="EMBL" id="MDJ1505521.1"/>
    </source>
</evidence>
<dbReference type="CDD" id="cd07302">
    <property type="entry name" value="CHD"/>
    <property type="match status" value="1"/>
</dbReference>
<comment type="caution">
    <text evidence="2">The sequence shown here is derived from an EMBL/GenBank/DDBJ whole genome shotgun (WGS) entry which is preliminary data.</text>
</comment>
<gene>
    <name evidence="2" type="ORF">QNI22_32995</name>
</gene>
<dbReference type="GO" id="GO:0004016">
    <property type="term" value="F:adenylate cyclase activity"/>
    <property type="evidence" value="ECO:0007669"/>
    <property type="project" value="UniProtKB-ARBA"/>
</dbReference>